<sequence>MPGLIHLVRHAEGLHNLRQDYEIHDAPLSERGFNEADLLGQKLIYRYSDRVGTIMSSPLRRSIQTSLTAFRQILNPVQYPANTGVGAKSGLMLMLDPRLREFSGPPCNTGSSVSELMLQFPALDQLQQLNPTWFNSPGHNQPSAELRQEILGRLEQMQTDLHRGFDPDRTDIVVVTHDGIIRTLAPGIQIGLGQWRSFELVRGGNGTLSLEVVPESENSVKENILTGGMNSGVFSMASVSTLN</sequence>
<dbReference type="GO" id="GO:0016791">
    <property type="term" value="F:phosphatase activity"/>
    <property type="evidence" value="ECO:0007669"/>
    <property type="project" value="TreeGrafter"/>
</dbReference>
<reference evidence="2" key="1">
    <citation type="journal article" date="2017" name="Genome Biol.">
        <title>Comparative genomics reveals high biological diversity and specific adaptations in the industrially and medically important fungal genus Aspergillus.</title>
        <authorList>
            <person name="de Vries R.P."/>
            <person name="Riley R."/>
            <person name="Wiebenga A."/>
            <person name="Aguilar-Osorio G."/>
            <person name="Amillis S."/>
            <person name="Uchima C.A."/>
            <person name="Anderluh G."/>
            <person name="Asadollahi M."/>
            <person name="Askin M."/>
            <person name="Barry K."/>
            <person name="Battaglia E."/>
            <person name="Bayram O."/>
            <person name="Benocci T."/>
            <person name="Braus-Stromeyer S.A."/>
            <person name="Caldana C."/>
            <person name="Canovas D."/>
            <person name="Cerqueira G.C."/>
            <person name="Chen F."/>
            <person name="Chen W."/>
            <person name="Choi C."/>
            <person name="Clum A."/>
            <person name="Dos Santos R.A."/>
            <person name="Damasio A.R."/>
            <person name="Diallinas G."/>
            <person name="Emri T."/>
            <person name="Fekete E."/>
            <person name="Flipphi M."/>
            <person name="Freyberg S."/>
            <person name="Gallo A."/>
            <person name="Gournas C."/>
            <person name="Habgood R."/>
            <person name="Hainaut M."/>
            <person name="Harispe M.L."/>
            <person name="Henrissat B."/>
            <person name="Hilden K.S."/>
            <person name="Hope R."/>
            <person name="Hossain A."/>
            <person name="Karabika E."/>
            <person name="Karaffa L."/>
            <person name="Karanyi Z."/>
            <person name="Krasevec N."/>
            <person name="Kuo A."/>
            <person name="Kusch H."/>
            <person name="LaButti K."/>
            <person name="Lagendijk E.L."/>
            <person name="Lapidus A."/>
            <person name="Levasseur A."/>
            <person name="Lindquist E."/>
            <person name="Lipzen A."/>
            <person name="Logrieco A.F."/>
            <person name="MacCabe A."/>
            <person name="Maekelae M.R."/>
            <person name="Malavazi I."/>
            <person name="Melin P."/>
            <person name="Meyer V."/>
            <person name="Mielnichuk N."/>
            <person name="Miskei M."/>
            <person name="Molnar A.P."/>
            <person name="Mule G."/>
            <person name="Ngan C.Y."/>
            <person name="Orejas M."/>
            <person name="Orosz E."/>
            <person name="Ouedraogo J.P."/>
            <person name="Overkamp K.M."/>
            <person name="Park H.-S."/>
            <person name="Perrone G."/>
            <person name="Piumi F."/>
            <person name="Punt P.J."/>
            <person name="Ram A.F."/>
            <person name="Ramon A."/>
            <person name="Rauscher S."/>
            <person name="Record E."/>
            <person name="Riano-Pachon D.M."/>
            <person name="Robert V."/>
            <person name="Roehrig J."/>
            <person name="Ruller R."/>
            <person name="Salamov A."/>
            <person name="Salih N.S."/>
            <person name="Samson R.A."/>
            <person name="Sandor E."/>
            <person name="Sanguinetti M."/>
            <person name="Schuetze T."/>
            <person name="Sepcic K."/>
            <person name="Shelest E."/>
            <person name="Sherlock G."/>
            <person name="Sophianopoulou V."/>
            <person name="Squina F.M."/>
            <person name="Sun H."/>
            <person name="Susca A."/>
            <person name="Todd R.B."/>
            <person name="Tsang A."/>
            <person name="Unkles S.E."/>
            <person name="van de Wiele N."/>
            <person name="van Rossen-Uffink D."/>
            <person name="Oliveira J.V."/>
            <person name="Vesth T.C."/>
            <person name="Visser J."/>
            <person name="Yu J.-H."/>
            <person name="Zhou M."/>
            <person name="Andersen M.R."/>
            <person name="Archer D.B."/>
            <person name="Baker S.E."/>
            <person name="Benoit I."/>
            <person name="Brakhage A.A."/>
            <person name="Braus G.H."/>
            <person name="Fischer R."/>
            <person name="Frisvad J.C."/>
            <person name="Goldman G.H."/>
            <person name="Houbraken J."/>
            <person name="Oakley B."/>
            <person name="Pocsi I."/>
            <person name="Scazzocchio C."/>
            <person name="Seiboth B."/>
            <person name="vanKuyk P.A."/>
            <person name="Wortman J."/>
            <person name="Dyer P.S."/>
            <person name="Grigoriev I.V."/>
        </authorList>
    </citation>
    <scope>NUCLEOTIDE SEQUENCE [LARGE SCALE GENOMIC DNA]</scope>
    <source>
        <strain evidence="2">ATCC 16872 / CBS 172.66 / WB 5094</strain>
    </source>
</reference>
<dbReference type="SUPFAM" id="SSF53254">
    <property type="entry name" value="Phosphoglycerate mutase-like"/>
    <property type="match status" value="1"/>
</dbReference>
<dbReference type="InterPro" id="IPR050275">
    <property type="entry name" value="PGM_Phosphatase"/>
</dbReference>
<evidence type="ECO:0000313" key="2">
    <source>
        <dbReference type="Proteomes" id="UP000184546"/>
    </source>
</evidence>
<dbReference type="PANTHER" id="PTHR48100:SF54">
    <property type="entry name" value="PHOSPHATASE SPAC5H10.03-RELATED"/>
    <property type="match status" value="1"/>
</dbReference>
<dbReference type="EMBL" id="KV878979">
    <property type="protein sequence ID" value="OJJ98992.1"/>
    <property type="molecule type" value="Genomic_DNA"/>
</dbReference>
<protein>
    <recommendedName>
        <fullName evidence="3">Phosphoglycerate mutase-like protein</fullName>
    </recommendedName>
</protein>
<dbReference type="InterPro" id="IPR013078">
    <property type="entry name" value="His_Pase_superF_clade-1"/>
</dbReference>
<dbReference type="CDD" id="cd07067">
    <property type="entry name" value="HP_PGM_like"/>
    <property type="match status" value="1"/>
</dbReference>
<dbReference type="OMA" id="CEDLQHQ"/>
<dbReference type="Proteomes" id="UP000184546">
    <property type="component" value="Unassembled WGS sequence"/>
</dbReference>
<dbReference type="GO" id="GO:0005737">
    <property type="term" value="C:cytoplasm"/>
    <property type="evidence" value="ECO:0007669"/>
    <property type="project" value="TreeGrafter"/>
</dbReference>
<organism evidence="1 2">
    <name type="scientific">Aspergillus aculeatus (strain ATCC 16872 / CBS 172.66 / WB 5094)</name>
    <dbReference type="NCBI Taxonomy" id="690307"/>
    <lineage>
        <taxon>Eukaryota</taxon>
        <taxon>Fungi</taxon>
        <taxon>Dikarya</taxon>
        <taxon>Ascomycota</taxon>
        <taxon>Pezizomycotina</taxon>
        <taxon>Eurotiomycetes</taxon>
        <taxon>Eurotiomycetidae</taxon>
        <taxon>Eurotiales</taxon>
        <taxon>Aspergillaceae</taxon>
        <taxon>Aspergillus</taxon>
        <taxon>Aspergillus subgen. Circumdati</taxon>
    </lineage>
</organism>
<dbReference type="OrthoDB" id="496981at2759"/>
<evidence type="ECO:0008006" key="3">
    <source>
        <dbReference type="Google" id="ProtNLM"/>
    </source>
</evidence>
<dbReference type="VEuPathDB" id="FungiDB:ASPACDRAFT_44621"/>
<dbReference type="PANTHER" id="PTHR48100">
    <property type="entry name" value="BROAD-SPECIFICITY PHOSPHATASE YOR283W-RELATED"/>
    <property type="match status" value="1"/>
</dbReference>
<gene>
    <name evidence="1" type="ORF">ASPACDRAFT_44621</name>
</gene>
<proteinExistence type="predicted"/>
<dbReference type="AlphaFoldDB" id="A0A1L9WS78"/>
<accession>A0A1L9WS78</accession>
<evidence type="ECO:0000313" key="1">
    <source>
        <dbReference type="EMBL" id="OJJ98992.1"/>
    </source>
</evidence>
<dbReference type="RefSeq" id="XP_020055332.1">
    <property type="nucleotide sequence ID" value="XM_020201451.1"/>
</dbReference>
<dbReference type="GeneID" id="30975265"/>
<dbReference type="Gene3D" id="3.40.50.1240">
    <property type="entry name" value="Phosphoglycerate mutase-like"/>
    <property type="match status" value="1"/>
</dbReference>
<dbReference type="Pfam" id="PF00300">
    <property type="entry name" value="His_Phos_1"/>
    <property type="match status" value="1"/>
</dbReference>
<keyword evidence="2" id="KW-1185">Reference proteome</keyword>
<dbReference type="InterPro" id="IPR029033">
    <property type="entry name" value="His_PPase_superfam"/>
</dbReference>
<name>A0A1L9WS78_ASPA1</name>
<dbReference type="SMART" id="SM00855">
    <property type="entry name" value="PGAM"/>
    <property type="match status" value="1"/>
</dbReference>